<dbReference type="WBParaSite" id="L893_g27977.t1">
    <property type="protein sequence ID" value="L893_g27977.t1"/>
    <property type="gene ID" value="L893_g27977"/>
</dbReference>
<dbReference type="PANTHER" id="PTHR13950:SF9">
    <property type="entry name" value="RABCONNECTIN-3A"/>
    <property type="match status" value="1"/>
</dbReference>
<dbReference type="InterPro" id="IPR015943">
    <property type="entry name" value="WD40/YVTN_repeat-like_dom_sf"/>
</dbReference>
<evidence type="ECO:0000313" key="3">
    <source>
        <dbReference type="WBParaSite" id="L893_g27977.t1"/>
    </source>
</evidence>
<feature type="repeat" description="WD" evidence="1">
    <location>
        <begin position="18"/>
        <end position="50"/>
    </location>
</feature>
<feature type="repeat" description="WD" evidence="1">
    <location>
        <begin position="62"/>
        <end position="103"/>
    </location>
</feature>
<dbReference type="PANTHER" id="PTHR13950">
    <property type="entry name" value="RABCONNECTIN-RELATED"/>
    <property type="match status" value="1"/>
</dbReference>
<dbReference type="Pfam" id="PF00400">
    <property type="entry name" value="WD40"/>
    <property type="match status" value="4"/>
</dbReference>
<evidence type="ECO:0000256" key="1">
    <source>
        <dbReference type="PROSITE-ProRule" id="PRU00221"/>
    </source>
</evidence>
<dbReference type="InterPro" id="IPR036322">
    <property type="entry name" value="WD40_repeat_dom_sf"/>
</dbReference>
<dbReference type="Proteomes" id="UP000095287">
    <property type="component" value="Unplaced"/>
</dbReference>
<dbReference type="GO" id="GO:0007035">
    <property type="term" value="P:vacuolar acidification"/>
    <property type="evidence" value="ECO:0007669"/>
    <property type="project" value="TreeGrafter"/>
</dbReference>
<feature type="repeat" description="WD" evidence="1">
    <location>
        <begin position="157"/>
        <end position="198"/>
    </location>
</feature>
<dbReference type="GO" id="GO:0043291">
    <property type="term" value="C:RAVE complex"/>
    <property type="evidence" value="ECO:0007669"/>
    <property type="project" value="TreeGrafter"/>
</dbReference>
<dbReference type="FunFam" id="2.130.10.10:FF:000651">
    <property type="entry name" value="RaBConnectin related"/>
    <property type="match status" value="1"/>
</dbReference>
<reference evidence="3" key="1">
    <citation type="submission" date="2016-11" db="UniProtKB">
        <authorList>
            <consortium name="WormBaseParasite"/>
        </authorList>
    </citation>
    <scope>IDENTIFICATION</scope>
</reference>
<sequence>MTPFVVDRSRKALAKMVKRTNVSGVRRMDAHPTLSYYLTGASDGSIKLWEWGVHQPLFTARVAGQYAKVTKVVFSTNGNKFAAVDGDGLLCLWQASQSVAVRKPFFNQKCHQKTAADVKFLGQTSSVLVTAGHGTGDVNLALWDTLLPQNKAMVHSWVTHPDGATSLHYLPHSQTIISGGRHGEINIWDVRQRQIRTSIKAFEGTSVKCLAADPAGDLIIAGSNEGDIKVWSGDVVPTLLYSLPNEHAARGGFSLRQVGSSNLQGVQQLFVDSQLRLFSCGADYSLKFRTLPNIFNNHWM</sequence>
<proteinExistence type="predicted"/>
<feature type="repeat" description="WD" evidence="1">
    <location>
        <begin position="207"/>
        <end position="232"/>
    </location>
</feature>
<protein>
    <submittedName>
        <fullName evidence="3">WD_REPEATS_REGION domain-containing protein</fullName>
    </submittedName>
</protein>
<dbReference type="AlphaFoldDB" id="A0A1I7ZN60"/>
<evidence type="ECO:0000313" key="2">
    <source>
        <dbReference type="Proteomes" id="UP000095287"/>
    </source>
</evidence>
<dbReference type="Gene3D" id="2.130.10.10">
    <property type="entry name" value="YVTN repeat-like/Quinoprotein amine dehydrogenase"/>
    <property type="match status" value="1"/>
</dbReference>
<dbReference type="SUPFAM" id="SSF50978">
    <property type="entry name" value="WD40 repeat-like"/>
    <property type="match status" value="1"/>
</dbReference>
<dbReference type="InterPro" id="IPR052208">
    <property type="entry name" value="DmX-like/RAVE_component"/>
</dbReference>
<dbReference type="PROSITE" id="PS50082">
    <property type="entry name" value="WD_REPEATS_2"/>
    <property type="match status" value="4"/>
</dbReference>
<keyword evidence="2" id="KW-1185">Reference proteome</keyword>
<accession>A0A1I7ZN60</accession>
<organism evidence="2 3">
    <name type="scientific">Steinernema glaseri</name>
    <dbReference type="NCBI Taxonomy" id="37863"/>
    <lineage>
        <taxon>Eukaryota</taxon>
        <taxon>Metazoa</taxon>
        <taxon>Ecdysozoa</taxon>
        <taxon>Nematoda</taxon>
        <taxon>Chromadorea</taxon>
        <taxon>Rhabditida</taxon>
        <taxon>Tylenchina</taxon>
        <taxon>Panagrolaimomorpha</taxon>
        <taxon>Strongyloidoidea</taxon>
        <taxon>Steinernematidae</taxon>
        <taxon>Steinernema</taxon>
    </lineage>
</organism>
<dbReference type="PROSITE" id="PS50294">
    <property type="entry name" value="WD_REPEATS_REGION"/>
    <property type="match status" value="1"/>
</dbReference>
<dbReference type="InterPro" id="IPR001680">
    <property type="entry name" value="WD40_rpt"/>
</dbReference>
<keyword evidence="1" id="KW-0853">WD repeat</keyword>
<name>A0A1I7ZN60_9BILA</name>
<dbReference type="SMART" id="SM00320">
    <property type="entry name" value="WD40"/>
    <property type="match status" value="5"/>
</dbReference>